<keyword evidence="2" id="KW-0689">Ribosomal protein</keyword>
<dbReference type="InterPro" id="IPR036388">
    <property type="entry name" value="WH-like_DNA-bd_sf"/>
</dbReference>
<dbReference type="PANTHER" id="PTHR11710:SF24">
    <property type="entry name" value="SMALL RIBOSOMAL SUBUNIT PROTEIN ES19X"/>
    <property type="match status" value="1"/>
</dbReference>
<dbReference type="SMART" id="SM01413">
    <property type="entry name" value="Ribosomal_S19e"/>
    <property type="match status" value="1"/>
</dbReference>
<accession>A0A3P6E3G7</accession>
<keyword evidence="3" id="KW-0687">Ribonucleoprotein</keyword>
<dbReference type="EMBL" id="LR031874">
    <property type="protein sequence ID" value="VDD27192.1"/>
    <property type="molecule type" value="Genomic_DNA"/>
</dbReference>
<comment type="similarity">
    <text evidence="1">Belongs to the eukaryotic ribosomal protein eS19 family.</text>
</comment>
<dbReference type="GO" id="GO:0006412">
    <property type="term" value="P:translation"/>
    <property type="evidence" value="ECO:0007669"/>
    <property type="project" value="InterPro"/>
</dbReference>
<name>A0A3P6E3G7_BRAOL</name>
<dbReference type="InterPro" id="IPR001266">
    <property type="entry name" value="Ribosomal_eS19"/>
</dbReference>
<sequence>MSTGKTVKDVSPHEFVKAYASHLKRSGKVYFDTTPYRHLIELPPWTDIVKTGKLNELAPYDPDWYYIRAASMARKVYLRGGRTWSRCLPQDLWRKQEEREPSSSFLQDQWWCCSSHSSAASDHEHCRP</sequence>
<evidence type="ECO:0000313" key="4">
    <source>
        <dbReference type="EMBL" id="VDD27192.1"/>
    </source>
</evidence>
<evidence type="ECO:0000256" key="3">
    <source>
        <dbReference type="ARBA" id="ARBA00023274"/>
    </source>
</evidence>
<dbReference type="GO" id="GO:0022627">
    <property type="term" value="C:cytosolic small ribosomal subunit"/>
    <property type="evidence" value="ECO:0007669"/>
    <property type="project" value="TreeGrafter"/>
</dbReference>
<dbReference type="GO" id="GO:0003723">
    <property type="term" value="F:RNA binding"/>
    <property type="evidence" value="ECO:0007669"/>
    <property type="project" value="TreeGrafter"/>
</dbReference>
<dbReference type="Pfam" id="PF01090">
    <property type="entry name" value="Ribosomal_S19e"/>
    <property type="match status" value="1"/>
</dbReference>
<dbReference type="PANTHER" id="PTHR11710">
    <property type="entry name" value="40S RIBOSOMAL PROTEIN S19"/>
    <property type="match status" value="1"/>
</dbReference>
<dbReference type="AlphaFoldDB" id="A0A3P6E3G7"/>
<dbReference type="Gene3D" id="1.10.10.10">
    <property type="entry name" value="Winged helix-like DNA-binding domain superfamily/Winged helix DNA-binding domain"/>
    <property type="match status" value="1"/>
</dbReference>
<dbReference type="SUPFAM" id="SSF46785">
    <property type="entry name" value="Winged helix' DNA-binding domain"/>
    <property type="match status" value="1"/>
</dbReference>
<reference evidence="4" key="1">
    <citation type="submission" date="2018-11" db="EMBL/GenBank/DDBJ databases">
        <authorList>
            <consortium name="Genoscope - CEA"/>
            <person name="William W."/>
        </authorList>
    </citation>
    <scope>NUCLEOTIDE SEQUENCE</scope>
</reference>
<dbReference type="GO" id="GO:0003735">
    <property type="term" value="F:structural constituent of ribosome"/>
    <property type="evidence" value="ECO:0007669"/>
    <property type="project" value="InterPro"/>
</dbReference>
<protein>
    <submittedName>
        <fullName evidence="4">Uncharacterized protein</fullName>
    </submittedName>
</protein>
<gene>
    <name evidence="4" type="ORF">BOLC2T12189H</name>
</gene>
<dbReference type="GO" id="GO:0000028">
    <property type="term" value="P:ribosomal small subunit assembly"/>
    <property type="evidence" value="ECO:0007669"/>
    <property type="project" value="TreeGrafter"/>
</dbReference>
<proteinExistence type="inferred from homology"/>
<evidence type="ECO:0000256" key="1">
    <source>
        <dbReference type="ARBA" id="ARBA00010014"/>
    </source>
</evidence>
<organism evidence="4">
    <name type="scientific">Brassica oleracea</name>
    <name type="common">Wild cabbage</name>
    <dbReference type="NCBI Taxonomy" id="3712"/>
    <lineage>
        <taxon>Eukaryota</taxon>
        <taxon>Viridiplantae</taxon>
        <taxon>Streptophyta</taxon>
        <taxon>Embryophyta</taxon>
        <taxon>Tracheophyta</taxon>
        <taxon>Spermatophyta</taxon>
        <taxon>Magnoliopsida</taxon>
        <taxon>eudicotyledons</taxon>
        <taxon>Gunneridae</taxon>
        <taxon>Pentapetalae</taxon>
        <taxon>rosids</taxon>
        <taxon>malvids</taxon>
        <taxon>Brassicales</taxon>
        <taxon>Brassicaceae</taxon>
        <taxon>Brassiceae</taxon>
        <taxon>Brassica</taxon>
    </lineage>
</organism>
<evidence type="ECO:0000256" key="2">
    <source>
        <dbReference type="ARBA" id="ARBA00022980"/>
    </source>
</evidence>
<dbReference type="InterPro" id="IPR036390">
    <property type="entry name" value="WH_DNA-bd_sf"/>
</dbReference>